<sequence>RSKAEIERTLIRYGVDEFMYGRSAAGAGIAFTFKGRTVKLNVPLPKRADYKSTRAGELLWEKECRRLWRVLLLWIKANLEVVESGLITFEDIFLAQTCLPDGSTVGQSIQEKISLMATSGRMQKLLS</sequence>
<accession>A0A0F9BMY7</accession>
<proteinExistence type="predicted"/>
<dbReference type="AlphaFoldDB" id="A0A0F9BMY7"/>
<evidence type="ECO:0000313" key="1">
    <source>
        <dbReference type="EMBL" id="KKL23190.1"/>
    </source>
</evidence>
<reference evidence="1" key="1">
    <citation type="journal article" date="2015" name="Nature">
        <title>Complex archaea that bridge the gap between prokaryotes and eukaryotes.</title>
        <authorList>
            <person name="Spang A."/>
            <person name="Saw J.H."/>
            <person name="Jorgensen S.L."/>
            <person name="Zaremba-Niedzwiedzka K."/>
            <person name="Martijn J."/>
            <person name="Lind A.E."/>
            <person name="van Eijk R."/>
            <person name="Schleper C."/>
            <person name="Guy L."/>
            <person name="Ettema T.J."/>
        </authorList>
    </citation>
    <scope>NUCLEOTIDE SEQUENCE</scope>
</reference>
<dbReference type="EMBL" id="LAZR01037066">
    <property type="protein sequence ID" value="KKL23190.1"/>
    <property type="molecule type" value="Genomic_DNA"/>
</dbReference>
<name>A0A0F9BMY7_9ZZZZ</name>
<gene>
    <name evidence="1" type="ORF">LCGC14_2427860</name>
</gene>
<organism evidence="1">
    <name type="scientific">marine sediment metagenome</name>
    <dbReference type="NCBI Taxonomy" id="412755"/>
    <lineage>
        <taxon>unclassified sequences</taxon>
        <taxon>metagenomes</taxon>
        <taxon>ecological metagenomes</taxon>
    </lineage>
</organism>
<protein>
    <submittedName>
        <fullName evidence="1">Uncharacterized protein</fullName>
    </submittedName>
</protein>
<feature type="non-terminal residue" evidence="1">
    <location>
        <position position="1"/>
    </location>
</feature>
<comment type="caution">
    <text evidence="1">The sequence shown here is derived from an EMBL/GenBank/DDBJ whole genome shotgun (WGS) entry which is preliminary data.</text>
</comment>